<accession>D6GV41</accession>
<dbReference type="Proteomes" id="UP000009376">
    <property type="component" value="Unassembled WGS sequence"/>
</dbReference>
<sequence length="238" mass="26876">MPEKIRASAIIFDFDNTLVNTHHAINYAYSEISKRLADKLNLDQESLKEKMFAAQKEAIDKQPLSNRVYDRKVVIEQVNSNLGLGLNENEINELAESFYDAILNKVTYPEYTENILEELKKRGKKLGLLTDTDVRPGLKKQRLEKLSFIRLFDALIIAGETIPQRKTGPIPFIELSRLLGVKPEDTVAVGDRMDADIDNAKEAGMKAILIDAFLPPNNGINEPDAVIHDIKDLLNIIY</sequence>
<dbReference type="InterPro" id="IPR041492">
    <property type="entry name" value="HAD_2"/>
</dbReference>
<evidence type="ECO:0000313" key="5">
    <source>
        <dbReference type="Proteomes" id="UP000009376"/>
    </source>
</evidence>
<dbReference type="PANTHER" id="PTHR46470:SF2">
    <property type="entry name" value="GLYCERALDEHYDE 3-PHOSPHATE PHOSPHATASE"/>
    <property type="match status" value="1"/>
</dbReference>
<dbReference type="SFLD" id="SFLDS00003">
    <property type="entry name" value="Haloacid_Dehalogenase"/>
    <property type="match status" value="1"/>
</dbReference>
<dbReference type="GO" id="GO:0046872">
    <property type="term" value="F:metal ion binding"/>
    <property type="evidence" value="ECO:0007669"/>
    <property type="project" value="UniProtKB-KW"/>
</dbReference>
<dbReference type="Gene3D" id="3.40.50.1000">
    <property type="entry name" value="HAD superfamily/HAD-like"/>
    <property type="match status" value="1"/>
</dbReference>
<evidence type="ECO:0000313" key="4">
    <source>
        <dbReference type="EMBL" id="EFD92968.1"/>
    </source>
</evidence>
<dbReference type="Pfam" id="PF13419">
    <property type="entry name" value="HAD_2"/>
    <property type="match status" value="1"/>
</dbReference>
<keyword evidence="1" id="KW-0479">Metal-binding</keyword>
<gene>
    <name evidence="4" type="ORF">BJBARM5_0343</name>
</gene>
<dbReference type="GO" id="GO:0016791">
    <property type="term" value="F:phosphatase activity"/>
    <property type="evidence" value="ECO:0007669"/>
    <property type="project" value="TreeGrafter"/>
</dbReference>
<dbReference type="AlphaFoldDB" id="D6GV41"/>
<evidence type="ECO:0000256" key="3">
    <source>
        <dbReference type="ARBA" id="ARBA00022842"/>
    </source>
</evidence>
<dbReference type="PANTHER" id="PTHR46470">
    <property type="entry name" value="N-ACYLNEURAMINATE-9-PHOSPHATASE"/>
    <property type="match status" value="1"/>
</dbReference>
<dbReference type="InterPro" id="IPR036412">
    <property type="entry name" value="HAD-like_sf"/>
</dbReference>
<dbReference type="InterPro" id="IPR051400">
    <property type="entry name" value="HAD-like_hydrolase"/>
</dbReference>
<dbReference type="EMBL" id="GG745550">
    <property type="protein sequence ID" value="EFD92968.1"/>
    <property type="molecule type" value="Genomic_DNA"/>
</dbReference>
<protein>
    <submittedName>
        <fullName evidence="4">Haloacid dehalogenase domain protein hydrolase</fullName>
    </submittedName>
</protein>
<dbReference type="SUPFAM" id="SSF56784">
    <property type="entry name" value="HAD-like"/>
    <property type="match status" value="1"/>
</dbReference>
<evidence type="ECO:0000256" key="1">
    <source>
        <dbReference type="ARBA" id="ARBA00022723"/>
    </source>
</evidence>
<organism evidence="4 5">
    <name type="scientific">Candidatus Parvarchaeum acidophilus ARMAN-5</name>
    <dbReference type="NCBI Taxonomy" id="662762"/>
    <lineage>
        <taxon>Archaea</taxon>
        <taxon>Candidatus Parvarchaeota</taxon>
        <taxon>Candidatus Parvarchaeum</taxon>
    </lineage>
</organism>
<keyword evidence="2 4" id="KW-0378">Hydrolase</keyword>
<dbReference type="SFLD" id="SFLDG01129">
    <property type="entry name" value="C1.5:_HAD__Beta-PGM__Phosphata"/>
    <property type="match status" value="1"/>
</dbReference>
<name>D6GV41_PARA5</name>
<proteinExistence type="predicted"/>
<dbReference type="InterPro" id="IPR023214">
    <property type="entry name" value="HAD_sf"/>
</dbReference>
<evidence type="ECO:0000256" key="2">
    <source>
        <dbReference type="ARBA" id="ARBA00022801"/>
    </source>
</evidence>
<reference evidence="4 5" key="1">
    <citation type="journal article" date="2010" name="Proc. Natl. Acad. Sci. U.S.A.">
        <title>Enigmatic, ultrasmall, uncultivated Archaea.</title>
        <authorList>
            <person name="Baker B.J."/>
            <person name="Comolli L.R."/>
            <person name="Dick G.J."/>
            <person name="Hauser L.J."/>
            <person name="Hyatt D."/>
            <person name="Dill B.D."/>
            <person name="Land M.L."/>
            <person name="Verberkmoes N.C."/>
            <person name="Hettich R.L."/>
            <person name="Banfield J.F."/>
        </authorList>
    </citation>
    <scope>NUCLEOTIDE SEQUENCE [LARGE SCALE GENOMIC DNA]</scope>
</reference>
<dbReference type="Gene3D" id="1.20.120.710">
    <property type="entry name" value="Haloacid dehalogenase hydrolase-like domain"/>
    <property type="match status" value="1"/>
</dbReference>
<keyword evidence="3" id="KW-0460">Magnesium</keyword>